<keyword evidence="2" id="KW-0472">Membrane</keyword>
<dbReference type="PANTHER" id="PTHR43317">
    <property type="entry name" value="THERMOSPERMINE SYNTHASE ACAULIS5"/>
    <property type="match status" value="1"/>
</dbReference>
<dbReference type="PANTHER" id="PTHR43317:SF1">
    <property type="entry name" value="THERMOSPERMINE SYNTHASE ACAULIS5"/>
    <property type="match status" value="1"/>
</dbReference>
<feature type="transmembrane region" description="Helical" evidence="2">
    <location>
        <begin position="70"/>
        <end position="88"/>
    </location>
</feature>
<dbReference type="EC" id="2.5.1.16" evidence="3"/>
<feature type="transmembrane region" description="Helical" evidence="2">
    <location>
        <begin position="171"/>
        <end position="192"/>
    </location>
</feature>
<dbReference type="EMBL" id="LKAJ02000001">
    <property type="protein sequence ID" value="MCS5712062.1"/>
    <property type="molecule type" value="Genomic_DNA"/>
</dbReference>
<dbReference type="SUPFAM" id="SSF53335">
    <property type="entry name" value="S-adenosyl-L-methionine-dependent methyltransferases"/>
    <property type="match status" value="1"/>
</dbReference>
<dbReference type="EMBL" id="LKAJ01000001">
    <property type="protein sequence ID" value="KRG22573.1"/>
    <property type="molecule type" value="Genomic_DNA"/>
</dbReference>
<evidence type="ECO:0000313" key="3">
    <source>
        <dbReference type="EMBL" id="KRG22573.1"/>
    </source>
</evidence>
<reference evidence="3" key="1">
    <citation type="submission" date="2015-09" db="EMBL/GenBank/DDBJ databases">
        <title>Draft Genome Sequences of Two Novel Amoeba-resistant Intranuclear Bacteria, Candidatus Berkiella cookevillensis and Candidatus Berkiella aquae.</title>
        <authorList>
            <person name="Mehari Y.T."/>
            <person name="Arivett B.A."/>
            <person name="Farone A.L."/>
            <person name="Gunderson J.H."/>
            <person name="Farone M.B."/>
        </authorList>
    </citation>
    <scope>NUCLEOTIDE SEQUENCE [LARGE SCALE GENOMIC DNA]</scope>
    <source>
        <strain evidence="3">HT99</strain>
    </source>
</reference>
<keyword evidence="1" id="KW-0620">Polyamine biosynthesis</keyword>
<gene>
    <name evidence="3" type="primary">speE_1</name>
    <name evidence="3" type="ORF">HT99x_00111</name>
    <name evidence="4" type="ORF">HT99x_011515</name>
</gene>
<evidence type="ECO:0000256" key="1">
    <source>
        <dbReference type="ARBA" id="ARBA00023115"/>
    </source>
</evidence>
<dbReference type="OrthoDB" id="9761985at2"/>
<feature type="transmembrane region" description="Helical" evidence="2">
    <location>
        <begin position="35"/>
        <end position="58"/>
    </location>
</feature>
<evidence type="ECO:0000313" key="5">
    <source>
        <dbReference type="Proteomes" id="UP000051497"/>
    </source>
</evidence>
<name>A0A0Q9YP53_9GAMM</name>
<protein>
    <submittedName>
        <fullName evidence="3 4">Spermidine synthase</fullName>
        <ecNumber evidence="3">2.5.1.16</ecNumber>
    </submittedName>
</protein>
<feature type="transmembrane region" description="Helical" evidence="2">
    <location>
        <begin position="326"/>
        <end position="350"/>
    </location>
</feature>
<feature type="transmembrane region" description="Helical" evidence="2">
    <location>
        <begin position="139"/>
        <end position="159"/>
    </location>
</feature>
<keyword evidence="2" id="KW-0812">Transmembrane</keyword>
<keyword evidence="3" id="KW-0808">Transferase</keyword>
<dbReference type="Proteomes" id="UP000051497">
    <property type="component" value="Unassembled WGS sequence"/>
</dbReference>
<dbReference type="GO" id="GO:0004766">
    <property type="term" value="F:spermidine synthase activity"/>
    <property type="evidence" value="ECO:0007669"/>
    <property type="project" value="UniProtKB-EC"/>
</dbReference>
<feature type="transmembrane region" description="Helical" evidence="2">
    <location>
        <begin position="292"/>
        <end position="314"/>
    </location>
</feature>
<feature type="transmembrane region" description="Helical" evidence="2">
    <location>
        <begin position="240"/>
        <end position="262"/>
    </location>
</feature>
<dbReference type="RefSeq" id="WP_075064773.1">
    <property type="nucleotide sequence ID" value="NZ_LKAJ02000001.1"/>
</dbReference>
<dbReference type="AlphaFoldDB" id="A0A0Q9YP53"/>
<feature type="transmembrane region" description="Helical" evidence="2">
    <location>
        <begin position="386"/>
        <end position="404"/>
    </location>
</feature>
<dbReference type="Gene3D" id="3.40.50.150">
    <property type="entry name" value="Vaccinia Virus protein VP39"/>
    <property type="match status" value="1"/>
</dbReference>
<comment type="caution">
    <text evidence="3">The sequence shown here is derived from an EMBL/GenBank/DDBJ whole genome shotgun (WGS) entry which is preliminary data.</text>
</comment>
<organism evidence="3">
    <name type="scientific">Candidatus Berkiella aquae</name>
    <dbReference type="NCBI Taxonomy" id="295108"/>
    <lineage>
        <taxon>Bacteria</taxon>
        <taxon>Pseudomonadati</taxon>
        <taxon>Pseudomonadota</taxon>
        <taxon>Gammaproteobacteria</taxon>
        <taxon>Candidatus Berkiellales</taxon>
        <taxon>Candidatus Berkiellaceae</taxon>
        <taxon>Candidatus Berkiella</taxon>
    </lineage>
</organism>
<feature type="transmembrane region" description="Helical" evidence="2">
    <location>
        <begin position="356"/>
        <end position="374"/>
    </location>
</feature>
<reference evidence="4" key="3">
    <citation type="submission" date="2021-06" db="EMBL/GenBank/DDBJ databases">
        <title>Genomic Description and Analysis of Intracellular Bacteria, Candidatus Berkiella cookevillensis and Candidatus Berkiella aquae.</title>
        <authorList>
            <person name="Kidane D.T."/>
            <person name="Mehari Y.T."/>
            <person name="Rice F.C."/>
            <person name="Arivett B.A."/>
            <person name="Farone A.L."/>
            <person name="Berk S.G."/>
            <person name="Farone M.B."/>
        </authorList>
    </citation>
    <scope>NUCLEOTIDE SEQUENCE</scope>
    <source>
        <strain evidence="4">HT99</strain>
    </source>
</reference>
<feature type="transmembrane region" description="Helical" evidence="2">
    <location>
        <begin position="269"/>
        <end position="286"/>
    </location>
</feature>
<keyword evidence="2" id="KW-1133">Transmembrane helix</keyword>
<dbReference type="InterPro" id="IPR029063">
    <property type="entry name" value="SAM-dependent_MTases_sf"/>
</dbReference>
<dbReference type="NCBIfam" id="NF037959">
    <property type="entry name" value="MFS_SpdSyn"/>
    <property type="match status" value="1"/>
</dbReference>
<reference evidence="4" key="2">
    <citation type="journal article" date="2016" name="Genome Announc.">
        <title>Draft Genome Sequences of Two Novel Amoeba-Resistant Intranuclear Bacteria, 'Candidatus Berkiella cookevillensis' and 'Candidatus Berkiella aquae'.</title>
        <authorList>
            <person name="Mehari Y.T."/>
            <person name="Arivett B.A."/>
            <person name="Farone A.L."/>
            <person name="Gunderson J.H."/>
            <person name="Farone M.B."/>
        </authorList>
    </citation>
    <scope>NUCLEOTIDE SEQUENCE</scope>
    <source>
        <strain evidence="4">HT99</strain>
    </source>
</reference>
<dbReference type="STRING" id="295108.HT99x_00111"/>
<proteinExistence type="predicted"/>
<evidence type="ECO:0000256" key="2">
    <source>
        <dbReference type="SAM" id="Phobius"/>
    </source>
</evidence>
<dbReference type="GO" id="GO:0006596">
    <property type="term" value="P:polyamine biosynthetic process"/>
    <property type="evidence" value="ECO:0007669"/>
    <property type="project" value="UniProtKB-KW"/>
</dbReference>
<feature type="transmembrane region" description="Helical" evidence="2">
    <location>
        <begin position="212"/>
        <end position="234"/>
    </location>
</feature>
<keyword evidence="5" id="KW-1185">Reference proteome</keyword>
<evidence type="ECO:0000313" key="4">
    <source>
        <dbReference type="EMBL" id="MCS5712062.1"/>
    </source>
</evidence>
<feature type="transmembrane region" description="Helical" evidence="2">
    <location>
        <begin position="100"/>
        <end position="118"/>
    </location>
</feature>
<sequence length="682" mass="77052">MFQILVGSGIFTSALLLFFIQPLLAKHLLPQFGGSAFVWVASILFFQSGLLLGYLYAYLLTKLPSVRAQVFIHFVLLAASLFFIPIHLDNIVIANNQWPPASVLLLLSSIILLPFTIISASSPLLQQWYCRIERTDFPYYFYSISNAGSLLGLLGYPLFIESLIGLKAQATVWTCLYLGYCFICLLCMSILFKTKPQALIPQHGDPVSSAKIGLWLFLSFLSSALLLAVTQFLTQNIINLPLMWVIPLGLYLITFIVTFAHAKSYDRNFWLASFAIWLGLTLWLIYKDVLVGYDVVLILLALLYSACMICHGELILHKPDQSALTAFYLIIALGGVLGSLFVNIVAYVLLGKWWDFYIPLLLISCVSLILIYQQLSGSESSWKQKIFVLGGIAAFLTLVVFNILKPQNEVIAEKRSLYGYIRVFDHIERNDQLSIRELRHGNTLHGMQFLNPQRQQWPTTYYTRNAGVGLAIEYLHEHLQRPINIAVIGLGTGTIASLALPKDHIDFYEVDENVNEFAHRYFTFLKQSAATTDVIVGDARLSMVKKRFAKDFKAYDLIVADAFNGDAIPFHLLTEEAMSLYRQLLAKDGIIAFHISNIFINLVPVTSQLAQKQGFEHYWLKNNSDRKIGQAKSDWVLVSANPELASWFAAHHITPERPDSNYKIDWTDDNNSILPLLKIKLL</sequence>
<accession>A0A0Q9YP53</accession>